<dbReference type="RefSeq" id="WP_066857854.1">
    <property type="nucleotide sequence ID" value="NZ_JXMS01000031.1"/>
</dbReference>
<comment type="catalytic activity">
    <reaction evidence="2">
        <text>Hydrolysis of proteins in presence of ATP.</text>
        <dbReference type="EC" id="3.4.21.53"/>
    </reaction>
</comment>
<gene>
    <name evidence="6" type="ORF">SP90_14550</name>
</gene>
<dbReference type="GO" id="GO:0004176">
    <property type="term" value="F:ATP-dependent peptidase activity"/>
    <property type="evidence" value="ECO:0007669"/>
    <property type="project" value="UniProtKB-UniRule"/>
</dbReference>
<dbReference type="InterPro" id="IPR041699">
    <property type="entry name" value="AAA_32"/>
</dbReference>
<dbReference type="PROSITE" id="PS51786">
    <property type="entry name" value="LON_PROTEOLYTIC"/>
    <property type="match status" value="1"/>
</dbReference>
<dbReference type="GO" id="GO:0030163">
    <property type="term" value="P:protein catabolic process"/>
    <property type="evidence" value="ECO:0007669"/>
    <property type="project" value="InterPro"/>
</dbReference>
<evidence type="ECO:0000256" key="4">
    <source>
        <dbReference type="SAM" id="MobiDB-lite"/>
    </source>
</evidence>
<dbReference type="InterPro" id="IPR020568">
    <property type="entry name" value="Ribosomal_Su5_D2-typ_SF"/>
</dbReference>
<dbReference type="EC" id="3.4.21.53" evidence="2"/>
<dbReference type="InterPro" id="IPR027065">
    <property type="entry name" value="Lon_Prtase"/>
</dbReference>
<evidence type="ECO:0000256" key="1">
    <source>
        <dbReference type="ARBA" id="ARBA00022670"/>
    </source>
</evidence>
<dbReference type="SUPFAM" id="SSF54211">
    <property type="entry name" value="Ribosomal protein S5 domain 2-like"/>
    <property type="match status" value="1"/>
</dbReference>
<dbReference type="EMBL" id="JXMS01000031">
    <property type="protein sequence ID" value="OBQ46103.1"/>
    <property type="molecule type" value="Genomic_DNA"/>
</dbReference>
<keyword evidence="1 2" id="KW-0645">Protease</keyword>
<dbReference type="Pfam" id="PF20437">
    <property type="entry name" value="LonC_helical"/>
    <property type="match status" value="1"/>
</dbReference>
<name>A0A1B7X9P5_9BACT</name>
<evidence type="ECO:0000313" key="7">
    <source>
        <dbReference type="Proteomes" id="UP000091979"/>
    </source>
</evidence>
<organism evidence="6 7">
    <name type="scientific">Halodesulfovibrio spirochaetisodalis</name>
    <dbReference type="NCBI Taxonomy" id="1560234"/>
    <lineage>
        <taxon>Bacteria</taxon>
        <taxon>Pseudomonadati</taxon>
        <taxon>Thermodesulfobacteriota</taxon>
        <taxon>Desulfovibrionia</taxon>
        <taxon>Desulfovibrionales</taxon>
        <taxon>Desulfovibrionaceae</taxon>
        <taxon>Halodesulfovibrio</taxon>
    </lineage>
</organism>
<evidence type="ECO:0000313" key="6">
    <source>
        <dbReference type="EMBL" id="OBQ46103.1"/>
    </source>
</evidence>
<dbReference type="Gene3D" id="3.30.230.10">
    <property type="match status" value="1"/>
</dbReference>
<dbReference type="InterPro" id="IPR046844">
    <property type="entry name" value="Lon-like_helical"/>
</dbReference>
<evidence type="ECO:0000256" key="2">
    <source>
        <dbReference type="PROSITE-ProRule" id="PRU01122"/>
    </source>
</evidence>
<dbReference type="InterPro" id="IPR046843">
    <property type="entry name" value="LonB_AAA-LID"/>
</dbReference>
<evidence type="ECO:0000256" key="3">
    <source>
        <dbReference type="SAM" id="Coils"/>
    </source>
</evidence>
<sequence>MAEIEQRNLVPLDKLRWKVDPATLPFATTKDLEELTDIIGQNRGVDAFRFGMGIDAKGYNIFVTGAADVGKMGMVRQLLEKASRKQQPPSDLCYVNNFKTPEEPILLTFEAGEGQKFKKDIEEFLEDIKREIPQLFESQEYINSKNALLEEHDKKTRDFFKGLEERVKEAGFVLVNMQMGQVQRPDIVPVVDGEPTHLLKLEELVEKGRFPKKEYEALQEKYKELKEEIDTIFMDVRRLQKDVKTKSEEVDRLMFMNTARELAMSLTDAWKEHEKATKHIKAMLENMSEQLDIIKMIGQPQMGPMPGMQLPAVNAEAVLHPYGVNLLVDNAERDGPPVIIESFPNYRNLFGSIERVMDRSGLWRTDFQKITAGSFIKANGGFLVINLIDAIMEPGVWQTLKRALKTSELEIQTFDPYSFMASTGIKPEAISMDVKVVVLATTQLYHMLKHYDPEVEMIFKVRADFDSSMDNTDEGVGEVSRLIGTYAKKRDLKPFNNKAVAALLEHSVRKSGRQEKLSTSFPVIGDIMAEANYLANNEEQEVVDAEHVEKALEARIYRDGLVEEKIQEMIDRGTIFIDVAGGEVGQINGLAVYSTGDMMFGKPSRITCTTSMGKEGIINIERDAKMSGPTHNKGMLILSGYLRSHFAQEKPLTLAASIAFEQSYGGVDGDSASSTELYALLSSLADVPIKQSIAVTGSVNQNGEVQPIGGVNEKIEGFYKVCEAKGLTGEQGVMIPEANVKDLMLKQEVVDAVDKGKFSIWAIQNVREGIEILTGVIAGERNEDGTYPENSVYGLVDARLVSLAEGLRDFGRNNSENNSTGTSEKTENDDE</sequence>
<keyword evidence="7" id="KW-1185">Reference proteome</keyword>
<dbReference type="InterPro" id="IPR014721">
    <property type="entry name" value="Ribsml_uS5_D2-typ_fold_subgr"/>
</dbReference>
<dbReference type="Gene3D" id="3.40.50.300">
    <property type="entry name" value="P-loop containing nucleotide triphosphate hydrolases"/>
    <property type="match status" value="2"/>
</dbReference>
<dbReference type="PRINTS" id="PR00830">
    <property type="entry name" value="ENDOLAPTASE"/>
</dbReference>
<feature type="active site" evidence="2">
    <location>
        <position position="714"/>
    </location>
</feature>
<comment type="similarity">
    <text evidence="2">Belongs to the peptidase S16 family.</text>
</comment>
<dbReference type="PANTHER" id="PTHR10046">
    <property type="entry name" value="ATP DEPENDENT LON PROTEASE FAMILY MEMBER"/>
    <property type="match status" value="1"/>
</dbReference>
<reference evidence="6 7" key="1">
    <citation type="submission" date="2015-01" db="EMBL/GenBank/DDBJ databases">
        <title>Desulfovibrio sp. JC271 draft genome sequence.</title>
        <authorList>
            <person name="Shivani Y."/>
            <person name="Subhash Y."/>
            <person name="Sasikala C."/>
            <person name="Ramana C.V."/>
        </authorList>
    </citation>
    <scope>NUCLEOTIDE SEQUENCE [LARGE SCALE GENOMIC DNA]</scope>
    <source>
        <strain evidence="6 7">JC271</strain>
    </source>
</reference>
<feature type="region of interest" description="Disordered" evidence="4">
    <location>
        <begin position="809"/>
        <end position="831"/>
    </location>
</feature>
<keyword evidence="2" id="KW-0378">Hydrolase</keyword>
<dbReference type="InterPro" id="IPR027417">
    <property type="entry name" value="P-loop_NTPase"/>
</dbReference>
<dbReference type="Pfam" id="PF13654">
    <property type="entry name" value="AAA_32"/>
    <property type="match status" value="1"/>
</dbReference>
<feature type="compositionally biased region" description="Low complexity" evidence="4">
    <location>
        <begin position="813"/>
        <end position="823"/>
    </location>
</feature>
<dbReference type="Pfam" id="PF20436">
    <property type="entry name" value="LonB_AAA-LID"/>
    <property type="match status" value="1"/>
</dbReference>
<keyword evidence="2" id="KW-0720">Serine protease</keyword>
<protein>
    <recommendedName>
        <fullName evidence="2">endopeptidase La</fullName>
        <ecNumber evidence="2">3.4.21.53</ecNumber>
    </recommendedName>
</protein>
<accession>A0A1B7X9P5</accession>
<evidence type="ECO:0000259" key="5">
    <source>
        <dbReference type="PROSITE" id="PS51786"/>
    </source>
</evidence>
<dbReference type="GO" id="GO:0004252">
    <property type="term" value="F:serine-type endopeptidase activity"/>
    <property type="evidence" value="ECO:0007669"/>
    <property type="project" value="UniProtKB-UniRule"/>
</dbReference>
<proteinExistence type="inferred from homology"/>
<feature type="domain" description="Lon proteolytic" evidence="5">
    <location>
        <begin position="581"/>
        <end position="776"/>
    </location>
</feature>
<dbReference type="Proteomes" id="UP000091979">
    <property type="component" value="Unassembled WGS sequence"/>
</dbReference>
<dbReference type="PATRIC" id="fig|1560234.3.peg.2188"/>
<feature type="active site" evidence="2">
    <location>
        <position position="671"/>
    </location>
</feature>
<dbReference type="STRING" id="1560234.SP90_14550"/>
<feature type="coiled-coil region" evidence="3">
    <location>
        <begin position="215"/>
        <end position="242"/>
    </location>
</feature>
<comment type="caution">
    <text evidence="6">The sequence shown here is derived from an EMBL/GenBank/DDBJ whole genome shotgun (WGS) entry which is preliminary data.</text>
</comment>
<dbReference type="InterPro" id="IPR008269">
    <property type="entry name" value="Lon_proteolytic"/>
</dbReference>
<dbReference type="GO" id="GO:0005524">
    <property type="term" value="F:ATP binding"/>
    <property type="evidence" value="ECO:0007669"/>
    <property type="project" value="InterPro"/>
</dbReference>
<dbReference type="OrthoDB" id="9758568at2"/>
<keyword evidence="3" id="KW-0175">Coiled coil</keyword>
<dbReference type="Gene3D" id="1.10.8.60">
    <property type="match status" value="1"/>
</dbReference>
<dbReference type="AlphaFoldDB" id="A0A1B7X9P5"/>
<dbReference type="Pfam" id="PF05362">
    <property type="entry name" value="Lon_C"/>
    <property type="match status" value="1"/>
</dbReference>
<dbReference type="GO" id="GO:0006508">
    <property type="term" value="P:proteolysis"/>
    <property type="evidence" value="ECO:0007669"/>
    <property type="project" value="UniProtKB-KW"/>
</dbReference>